<evidence type="ECO:0000313" key="2">
    <source>
        <dbReference type="Proteomes" id="UP001186944"/>
    </source>
</evidence>
<name>A0AA88YMH1_PINIB</name>
<protein>
    <submittedName>
        <fullName evidence="1">Uncharacterized protein</fullName>
    </submittedName>
</protein>
<gene>
    <name evidence="1" type="ORF">FSP39_004929</name>
</gene>
<dbReference type="EMBL" id="VSWD01000005">
    <property type="protein sequence ID" value="KAK3101619.1"/>
    <property type="molecule type" value="Genomic_DNA"/>
</dbReference>
<dbReference type="Proteomes" id="UP001186944">
    <property type="component" value="Unassembled WGS sequence"/>
</dbReference>
<evidence type="ECO:0000313" key="1">
    <source>
        <dbReference type="EMBL" id="KAK3101619.1"/>
    </source>
</evidence>
<keyword evidence="2" id="KW-1185">Reference proteome</keyword>
<dbReference type="AlphaFoldDB" id="A0AA88YMH1"/>
<organism evidence="1 2">
    <name type="scientific">Pinctada imbricata</name>
    <name type="common">Atlantic pearl-oyster</name>
    <name type="synonym">Pinctada martensii</name>
    <dbReference type="NCBI Taxonomy" id="66713"/>
    <lineage>
        <taxon>Eukaryota</taxon>
        <taxon>Metazoa</taxon>
        <taxon>Spiralia</taxon>
        <taxon>Lophotrochozoa</taxon>
        <taxon>Mollusca</taxon>
        <taxon>Bivalvia</taxon>
        <taxon>Autobranchia</taxon>
        <taxon>Pteriomorphia</taxon>
        <taxon>Pterioida</taxon>
        <taxon>Pterioidea</taxon>
        <taxon>Pteriidae</taxon>
        <taxon>Pinctada</taxon>
    </lineage>
</organism>
<sequence>MNDETQLASYDCGSDAATVCSSTNYLTLVLQKGRISATDYNFQLQILQEKVGSEYDSLIHDMK</sequence>
<accession>A0AA88YMH1</accession>
<comment type="caution">
    <text evidence="1">The sequence shown here is derived from an EMBL/GenBank/DDBJ whole genome shotgun (WGS) entry which is preliminary data.</text>
</comment>
<proteinExistence type="predicted"/>
<reference evidence="1" key="1">
    <citation type="submission" date="2019-08" db="EMBL/GenBank/DDBJ databases">
        <title>The improved chromosome-level genome for the pearl oyster Pinctada fucata martensii using PacBio sequencing and Hi-C.</title>
        <authorList>
            <person name="Zheng Z."/>
        </authorList>
    </citation>
    <scope>NUCLEOTIDE SEQUENCE</scope>
    <source>
        <strain evidence="1">ZZ-2019</strain>
        <tissue evidence="1">Adductor muscle</tissue>
    </source>
</reference>